<name>A0A9X2AIL5_9FLAO</name>
<comment type="similarity">
    <text evidence="1">Belongs to the glycosyl hydrolase 13 family.</text>
</comment>
<dbReference type="InterPro" id="IPR017853">
    <property type="entry name" value="GH"/>
</dbReference>
<dbReference type="GO" id="GO:0005975">
    <property type="term" value="P:carbohydrate metabolic process"/>
    <property type="evidence" value="ECO:0007669"/>
    <property type="project" value="InterPro"/>
</dbReference>
<sequence length="928" mass="104685">MKKITLLFLLFTSLGFSQVTISPTPFEVTESITISVDATSTATDCNGFNNPTKVYMHSGVGDETNAWGTSVVGNWGTDDGVGEMTFNSSNNKWEITFVPKTYYNLTDAQAATVTKMGMVFRNETGAQEMKDNGCVDFFFNVGSFQLTLNSPTDQTTILNAGDVLPISATTTLLGDFTLKANGTIVNQQTGATSYSFSPNVTENTTYVLEAVNNGETKSVTFNVIVTPTVTEAAVPTGMKDGINFNVLDNTRATLVFYAPMKDFVHVIGDFNNWTVDNNYLLKKDSTQDRFWIELTGLTPQTDHTYQYLINGTLRVADPYSTVVLTEYNDQYINTTTYPNLPSYPTGFTNHAVTLLRTGDTPYNWQTTNFQKPKKTDLVVYEILIRDFDALHTYDAVKARLDYLEDLGINAIEFMPVMEFDGNESWGYNPSFHMALDKYYGNTTAFKQFIDECHSRGIAVIIDVAFNHATGQNPYYRMYNTDNGGYEGQASADSPFFNQTATHSYSVFNDFNHSKQAVKDYVKRVSQYWIDEYKIDGFRWDLTKGFTQNCTNNDTCTNSYQQDRVDILKEYADYQWEKDPNFFIIFEHLGTNNEETQWVNYRLGEGKGIMVWGNHNNNYNQATMGFGNDADFSWISYKNRGWSVPANVSYMESHDEERLMYKNLTFGNSNGSYNIKNLDTALDREELAAAFFFTVPGPKMIWQFGELGYDISIEQNGRTGNKPILWNYFDVQARKDLYNTWAKLITLKLKYEIFEATDFTLDVGNANGLNKIHLTDPSAAEIQNIVIIGNFGVTTQSIAPYFQQTGTWYNLLENNASITVTDTTAPITLAPGEFKVYANQPATLSNEDITLENNTITNIFPNPTSTHFAISKEATAVDVFDITGKLVKKYTVKNIKNNKFLVSDLNTGMYFVRIKEASNKTITKKLIIN</sequence>
<evidence type="ECO:0000256" key="1">
    <source>
        <dbReference type="ARBA" id="ARBA00008061"/>
    </source>
</evidence>
<gene>
    <name evidence="5" type="ORF">MC378_03440</name>
</gene>
<feature type="domain" description="Glycosyl hydrolase family 13 catalytic" evidence="4">
    <location>
        <begin position="381"/>
        <end position="747"/>
    </location>
</feature>
<dbReference type="AlphaFoldDB" id="A0A9X2AIL5"/>
<dbReference type="CDD" id="cd11350">
    <property type="entry name" value="AmyAc_4"/>
    <property type="match status" value="1"/>
</dbReference>
<proteinExistence type="inferred from homology"/>
<dbReference type="InterPro" id="IPR013783">
    <property type="entry name" value="Ig-like_fold"/>
</dbReference>
<dbReference type="SUPFAM" id="SSF81296">
    <property type="entry name" value="E set domains"/>
    <property type="match status" value="1"/>
</dbReference>
<keyword evidence="2 3" id="KW-0732">Signal</keyword>
<keyword evidence="6" id="KW-1185">Reference proteome</keyword>
<dbReference type="Pfam" id="PF18962">
    <property type="entry name" value="Por_Secre_tail"/>
    <property type="match status" value="1"/>
</dbReference>
<evidence type="ECO:0000313" key="5">
    <source>
        <dbReference type="EMBL" id="MCI2228207.1"/>
    </source>
</evidence>
<dbReference type="SMART" id="SM00642">
    <property type="entry name" value="Aamy"/>
    <property type="match status" value="1"/>
</dbReference>
<dbReference type="InterPro" id="IPR006047">
    <property type="entry name" value="GH13_cat_dom"/>
</dbReference>
<dbReference type="PANTHER" id="PTHR43002">
    <property type="entry name" value="GLYCOGEN DEBRANCHING ENZYME"/>
    <property type="match status" value="1"/>
</dbReference>
<evidence type="ECO:0000259" key="4">
    <source>
        <dbReference type="SMART" id="SM00642"/>
    </source>
</evidence>
<dbReference type="InterPro" id="IPR014756">
    <property type="entry name" value="Ig_E-set"/>
</dbReference>
<feature type="signal peptide" evidence="3">
    <location>
        <begin position="1"/>
        <end position="21"/>
    </location>
</feature>
<dbReference type="NCBIfam" id="TIGR04183">
    <property type="entry name" value="Por_Secre_tail"/>
    <property type="match status" value="1"/>
</dbReference>
<dbReference type="RefSeq" id="WP_242177325.1">
    <property type="nucleotide sequence ID" value="NZ_JAKQYM010000002.1"/>
</dbReference>
<dbReference type="Pfam" id="PF00128">
    <property type="entry name" value="Alpha-amylase"/>
    <property type="match status" value="1"/>
</dbReference>
<keyword evidence="5" id="KW-0378">Hydrolase</keyword>
<dbReference type="EMBL" id="JAKQYM010000002">
    <property type="protein sequence ID" value="MCI2228207.1"/>
    <property type="molecule type" value="Genomic_DNA"/>
</dbReference>
<protein>
    <submittedName>
        <fullName evidence="5">Alpha-amylase family glycosyl hydrolase</fullName>
    </submittedName>
</protein>
<organism evidence="5 6">
    <name type="scientific">Polaribacter marinus</name>
    <dbReference type="NCBI Taxonomy" id="2916838"/>
    <lineage>
        <taxon>Bacteria</taxon>
        <taxon>Pseudomonadati</taxon>
        <taxon>Bacteroidota</taxon>
        <taxon>Flavobacteriia</taxon>
        <taxon>Flavobacteriales</taxon>
        <taxon>Flavobacteriaceae</taxon>
    </lineage>
</organism>
<dbReference type="InterPro" id="IPR026444">
    <property type="entry name" value="Secre_tail"/>
</dbReference>
<reference evidence="5" key="1">
    <citation type="submission" date="2022-02" db="EMBL/GenBank/DDBJ databases">
        <title>Polaribacter sp. MSW13, isolated from seawater.</title>
        <authorList>
            <person name="Kristyanto S."/>
            <person name="Jung J."/>
            <person name="Jeon C.O."/>
        </authorList>
    </citation>
    <scope>NUCLEOTIDE SEQUENCE</scope>
    <source>
        <strain evidence="5">MSW13</strain>
    </source>
</reference>
<accession>A0A9X2AIL5</accession>
<dbReference type="Gene3D" id="2.60.40.10">
    <property type="entry name" value="Immunoglobulins"/>
    <property type="match status" value="1"/>
</dbReference>
<feature type="chain" id="PRO_5040873627" evidence="3">
    <location>
        <begin position="22"/>
        <end position="928"/>
    </location>
</feature>
<dbReference type="Proteomes" id="UP001139369">
    <property type="component" value="Unassembled WGS sequence"/>
</dbReference>
<dbReference type="GO" id="GO:0016787">
    <property type="term" value="F:hydrolase activity"/>
    <property type="evidence" value="ECO:0007669"/>
    <property type="project" value="UniProtKB-KW"/>
</dbReference>
<dbReference type="SUPFAM" id="SSF51445">
    <property type="entry name" value="(Trans)glycosidases"/>
    <property type="match status" value="1"/>
</dbReference>
<evidence type="ECO:0000256" key="2">
    <source>
        <dbReference type="ARBA" id="ARBA00022729"/>
    </source>
</evidence>
<dbReference type="Gene3D" id="3.20.20.80">
    <property type="entry name" value="Glycosidases"/>
    <property type="match status" value="1"/>
</dbReference>
<evidence type="ECO:0000313" key="6">
    <source>
        <dbReference type="Proteomes" id="UP001139369"/>
    </source>
</evidence>
<comment type="caution">
    <text evidence="5">The sequence shown here is derived from an EMBL/GenBank/DDBJ whole genome shotgun (WGS) entry which is preliminary data.</text>
</comment>
<evidence type="ECO:0000256" key="3">
    <source>
        <dbReference type="SAM" id="SignalP"/>
    </source>
</evidence>